<dbReference type="NCBIfam" id="NF001392">
    <property type="entry name" value="PRK00281.2-1"/>
    <property type="match status" value="1"/>
</dbReference>
<keyword evidence="9 17" id="KW-0573">Peptidoglycan synthesis</keyword>
<keyword evidence="19" id="KW-1185">Reference proteome</keyword>
<evidence type="ECO:0000256" key="4">
    <source>
        <dbReference type="ARBA" id="ARBA00021581"/>
    </source>
</evidence>
<evidence type="ECO:0000256" key="5">
    <source>
        <dbReference type="ARBA" id="ARBA00022475"/>
    </source>
</evidence>
<dbReference type="GO" id="GO:0005886">
    <property type="term" value="C:plasma membrane"/>
    <property type="evidence" value="ECO:0007669"/>
    <property type="project" value="UniProtKB-SubCell"/>
</dbReference>
<feature type="transmembrane region" description="Helical" evidence="17">
    <location>
        <begin position="148"/>
        <end position="165"/>
    </location>
</feature>
<dbReference type="EMBL" id="VLLL01000008">
    <property type="protein sequence ID" value="TWJ08293.1"/>
    <property type="molecule type" value="Genomic_DNA"/>
</dbReference>
<comment type="function">
    <text evidence="17">Catalyzes the dephosphorylation of undecaprenyl diphosphate (UPP). Confers resistance to bacitracin.</text>
</comment>
<evidence type="ECO:0000256" key="8">
    <source>
        <dbReference type="ARBA" id="ARBA00022960"/>
    </source>
</evidence>
<dbReference type="GO" id="GO:0050380">
    <property type="term" value="F:undecaprenyl-diphosphatase activity"/>
    <property type="evidence" value="ECO:0007669"/>
    <property type="project" value="UniProtKB-UniRule"/>
</dbReference>
<keyword evidence="6 17" id="KW-0812">Transmembrane</keyword>
<organism evidence="18 19">
    <name type="scientific">Stackebrandtia albiflava</name>
    <dbReference type="NCBI Taxonomy" id="406432"/>
    <lineage>
        <taxon>Bacteria</taxon>
        <taxon>Bacillati</taxon>
        <taxon>Actinomycetota</taxon>
        <taxon>Actinomycetes</taxon>
        <taxon>Glycomycetales</taxon>
        <taxon>Glycomycetaceae</taxon>
        <taxon>Stackebrandtia</taxon>
    </lineage>
</organism>
<evidence type="ECO:0000256" key="17">
    <source>
        <dbReference type="HAMAP-Rule" id="MF_01006"/>
    </source>
</evidence>
<dbReference type="AlphaFoldDB" id="A0A562URP8"/>
<dbReference type="GO" id="GO:0071555">
    <property type="term" value="P:cell wall organization"/>
    <property type="evidence" value="ECO:0007669"/>
    <property type="project" value="UniProtKB-KW"/>
</dbReference>
<accession>A0A562URP8</accession>
<dbReference type="GO" id="GO:0008360">
    <property type="term" value="P:regulation of cell shape"/>
    <property type="evidence" value="ECO:0007669"/>
    <property type="project" value="UniProtKB-KW"/>
</dbReference>
<dbReference type="PANTHER" id="PTHR30622:SF4">
    <property type="entry name" value="UNDECAPRENYL-DIPHOSPHATASE"/>
    <property type="match status" value="1"/>
</dbReference>
<keyword evidence="13 17" id="KW-0961">Cell wall biogenesis/degradation</keyword>
<gene>
    <name evidence="17" type="primary">uppP</name>
    <name evidence="18" type="ORF">LX16_4518</name>
</gene>
<protein>
    <recommendedName>
        <fullName evidence="4 17">Undecaprenyl-diphosphatase</fullName>
        <ecNumber evidence="3 17">3.6.1.27</ecNumber>
    </recommendedName>
    <alternativeName>
        <fullName evidence="15 17">Bacitracin resistance protein</fullName>
    </alternativeName>
    <alternativeName>
        <fullName evidence="14 17">Undecaprenyl pyrophosphate phosphatase</fullName>
    </alternativeName>
</protein>
<keyword evidence="8 17" id="KW-0133">Cell shape</keyword>
<keyword evidence="11 17" id="KW-0472">Membrane</keyword>
<evidence type="ECO:0000313" key="19">
    <source>
        <dbReference type="Proteomes" id="UP000321617"/>
    </source>
</evidence>
<keyword evidence="10 17" id="KW-1133">Transmembrane helix</keyword>
<proteinExistence type="inferred from homology"/>
<keyword evidence="12 17" id="KW-0046">Antibiotic resistance</keyword>
<evidence type="ECO:0000256" key="10">
    <source>
        <dbReference type="ARBA" id="ARBA00022989"/>
    </source>
</evidence>
<comment type="catalytic activity">
    <reaction evidence="16 17">
        <text>di-trans,octa-cis-undecaprenyl diphosphate + H2O = di-trans,octa-cis-undecaprenyl phosphate + phosphate + H(+)</text>
        <dbReference type="Rhea" id="RHEA:28094"/>
        <dbReference type="ChEBI" id="CHEBI:15377"/>
        <dbReference type="ChEBI" id="CHEBI:15378"/>
        <dbReference type="ChEBI" id="CHEBI:43474"/>
        <dbReference type="ChEBI" id="CHEBI:58405"/>
        <dbReference type="ChEBI" id="CHEBI:60392"/>
        <dbReference type="EC" id="3.6.1.27"/>
    </reaction>
</comment>
<dbReference type="Pfam" id="PF02673">
    <property type="entry name" value="BacA"/>
    <property type="match status" value="1"/>
</dbReference>
<dbReference type="PANTHER" id="PTHR30622">
    <property type="entry name" value="UNDECAPRENYL-DIPHOSPHATASE"/>
    <property type="match status" value="1"/>
</dbReference>
<evidence type="ECO:0000256" key="12">
    <source>
        <dbReference type="ARBA" id="ARBA00023251"/>
    </source>
</evidence>
<dbReference type="Proteomes" id="UP000321617">
    <property type="component" value="Unassembled WGS sequence"/>
</dbReference>
<dbReference type="NCBIfam" id="TIGR00753">
    <property type="entry name" value="undec_PP_bacA"/>
    <property type="match status" value="1"/>
</dbReference>
<keyword evidence="7 17" id="KW-0378">Hydrolase</keyword>
<keyword evidence="5 17" id="KW-1003">Cell membrane</keyword>
<dbReference type="GO" id="GO:0046677">
    <property type="term" value="P:response to antibiotic"/>
    <property type="evidence" value="ECO:0007669"/>
    <property type="project" value="UniProtKB-UniRule"/>
</dbReference>
<evidence type="ECO:0000256" key="13">
    <source>
        <dbReference type="ARBA" id="ARBA00023316"/>
    </source>
</evidence>
<sequence length="309" mass="33614">MWSRVTLLRRVRPDDPDEDRLAAADRKPHPMQMTWWETIVLGVIQGLTEMLPISSSGHLRLASALFFDADAGASFTAVTQLGTEAAVLLYFARDIGRFIKAWILGFGNREIRSTTDYRMAWYVIIGTIPIVVLGVLFTDQIREQARNLWLVAISLIVFGLLLGAAERFGTKQRGFADFRLKDGILLGLAQAGSLIPGVSRSGATITAGLFMGIDRAVAARYSFLLAIPAVLGSGIYSLGDVFEPSGAGLIPSGPQLAVATVIAFFVGLAAVHWMLQWVARHSVYIFVWYRVALGLFVIALLSTGAIEAT</sequence>
<name>A0A562URP8_9ACTN</name>
<comment type="caution">
    <text evidence="18">The sequence shown here is derived from an EMBL/GenBank/DDBJ whole genome shotgun (WGS) entry which is preliminary data.</text>
</comment>
<feature type="transmembrane region" description="Helical" evidence="17">
    <location>
        <begin position="218"/>
        <end position="236"/>
    </location>
</feature>
<evidence type="ECO:0000313" key="18">
    <source>
        <dbReference type="EMBL" id="TWJ08293.1"/>
    </source>
</evidence>
<dbReference type="InterPro" id="IPR003824">
    <property type="entry name" value="UppP"/>
</dbReference>
<dbReference type="EC" id="3.6.1.27" evidence="3 17"/>
<feature type="transmembrane region" description="Helical" evidence="17">
    <location>
        <begin position="287"/>
        <end position="306"/>
    </location>
</feature>
<evidence type="ECO:0000256" key="16">
    <source>
        <dbReference type="ARBA" id="ARBA00047594"/>
    </source>
</evidence>
<comment type="subcellular location">
    <subcellularLocation>
        <location evidence="1 17">Cell membrane</location>
        <topology evidence="1 17">Multi-pass membrane protein</topology>
    </subcellularLocation>
</comment>
<evidence type="ECO:0000256" key="15">
    <source>
        <dbReference type="ARBA" id="ARBA00032932"/>
    </source>
</evidence>
<evidence type="ECO:0000256" key="1">
    <source>
        <dbReference type="ARBA" id="ARBA00004651"/>
    </source>
</evidence>
<feature type="transmembrane region" description="Helical" evidence="17">
    <location>
        <begin position="256"/>
        <end position="275"/>
    </location>
</feature>
<dbReference type="HAMAP" id="MF_01006">
    <property type="entry name" value="Undec_diphosphatase"/>
    <property type="match status" value="1"/>
</dbReference>
<evidence type="ECO:0000256" key="7">
    <source>
        <dbReference type="ARBA" id="ARBA00022801"/>
    </source>
</evidence>
<evidence type="ECO:0000256" key="6">
    <source>
        <dbReference type="ARBA" id="ARBA00022692"/>
    </source>
</evidence>
<feature type="transmembrane region" description="Helical" evidence="17">
    <location>
        <begin position="119"/>
        <end position="136"/>
    </location>
</feature>
<reference evidence="18 19" key="1">
    <citation type="journal article" date="2013" name="Stand. Genomic Sci.">
        <title>Genomic Encyclopedia of Type Strains, Phase I: The one thousand microbial genomes (KMG-I) project.</title>
        <authorList>
            <person name="Kyrpides N.C."/>
            <person name="Woyke T."/>
            <person name="Eisen J.A."/>
            <person name="Garrity G."/>
            <person name="Lilburn T.G."/>
            <person name="Beck B.J."/>
            <person name="Whitman W.B."/>
            <person name="Hugenholtz P."/>
            <person name="Klenk H.P."/>
        </authorList>
    </citation>
    <scope>NUCLEOTIDE SEQUENCE [LARGE SCALE GENOMIC DNA]</scope>
    <source>
        <strain evidence="18 19">DSM 45044</strain>
    </source>
</reference>
<comment type="miscellaneous">
    <text evidence="17">Bacitracin is thought to be involved in the inhibition of peptidoglycan synthesis by sequestering undecaprenyl diphosphate, thereby reducing the pool of lipid carrier available.</text>
</comment>
<dbReference type="GO" id="GO:0009252">
    <property type="term" value="P:peptidoglycan biosynthetic process"/>
    <property type="evidence" value="ECO:0007669"/>
    <property type="project" value="UniProtKB-KW"/>
</dbReference>
<evidence type="ECO:0000256" key="14">
    <source>
        <dbReference type="ARBA" id="ARBA00032707"/>
    </source>
</evidence>
<evidence type="ECO:0000256" key="9">
    <source>
        <dbReference type="ARBA" id="ARBA00022984"/>
    </source>
</evidence>
<evidence type="ECO:0000256" key="2">
    <source>
        <dbReference type="ARBA" id="ARBA00010621"/>
    </source>
</evidence>
<comment type="similarity">
    <text evidence="2 17">Belongs to the UppP family.</text>
</comment>
<evidence type="ECO:0000256" key="11">
    <source>
        <dbReference type="ARBA" id="ARBA00023136"/>
    </source>
</evidence>
<evidence type="ECO:0000256" key="3">
    <source>
        <dbReference type="ARBA" id="ARBA00012374"/>
    </source>
</evidence>